<accession>A0A507ALS3</accession>
<evidence type="ECO:0000259" key="1">
    <source>
        <dbReference type="Pfam" id="PF06985"/>
    </source>
</evidence>
<dbReference type="InParanoid" id="A0A507ALS3"/>
<reference evidence="2 4" key="1">
    <citation type="submission" date="2019-06" db="EMBL/GenBank/DDBJ databases">
        <title>Draft genome sequence of the filamentous fungus Phialemoniopsis curvata isolated from diesel fuel.</title>
        <authorList>
            <person name="Varaljay V.A."/>
            <person name="Lyon W.J."/>
            <person name="Crouch A.L."/>
            <person name="Drake C.E."/>
            <person name="Hollomon J.M."/>
            <person name="Nadeau L.J."/>
            <person name="Nunn H.S."/>
            <person name="Stevenson B.S."/>
            <person name="Bojanowski C.L."/>
            <person name="Crookes-Goodson W.J."/>
        </authorList>
    </citation>
    <scope>NUCLEOTIDE SEQUENCE [LARGE SCALE GENOMIC DNA]</scope>
    <source>
        <strain evidence="2 4">D216</strain>
    </source>
</reference>
<feature type="domain" description="Heterokaryon incompatibility" evidence="1">
    <location>
        <begin position="61"/>
        <end position="195"/>
    </location>
</feature>
<dbReference type="OrthoDB" id="194358at2759"/>
<dbReference type="PANTHER" id="PTHR24148">
    <property type="entry name" value="ANKYRIN REPEAT DOMAIN-CONTAINING PROTEIN 39 HOMOLOG-RELATED"/>
    <property type="match status" value="1"/>
</dbReference>
<protein>
    <recommendedName>
        <fullName evidence="1">Heterokaryon incompatibility domain-containing protein</fullName>
    </recommendedName>
</protein>
<evidence type="ECO:0000313" key="3">
    <source>
        <dbReference type="EMBL" id="TPX07481.1"/>
    </source>
</evidence>
<proteinExistence type="predicted"/>
<dbReference type="InterPro" id="IPR010730">
    <property type="entry name" value="HET"/>
</dbReference>
<dbReference type="AlphaFoldDB" id="A0A507ALS3"/>
<evidence type="ECO:0000313" key="4">
    <source>
        <dbReference type="Proteomes" id="UP000319257"/>
    </source>
</evidence>
<dbReference type="RefSeq" id="XP_030989157.1">
    <property type="nucleotide sequence ID" value="XM_031136196.1"/>
</dbReference>
<dbReference type="PANTHER" id="PTHR24148:SF64">
    <property type="entry name" value="HETEROKARYON INCOMPATIBILITY DOMAIN-CONTAINING PROTEIN"/>
    <property type="match status" value="1"/>
</dbReference>
<dbReference type="EMBL" id="SKBQ01000008">
    <property type="protein sequence ID" value="TPX07481.1"/>
    <property type="molecule type" value="Genomic_DNA"/>
</dbReference>
<comment type="caution">
    <text evidence="2">The sequence shown here is derived from an EMBL/GenBank/DDBJ whole genome shotgun (WGS) entry which is preliminary data.</text>
</comment>
<dbReference type="EMBL" id="SKBQ01000008">
    <property type="protein sequence ID" value="TPX07446.1"/>
    <property type="molecule type" value="Genomic_DNA"/>
</dbReference>
<keyword evidence="4" id="KW-1185">Reference proteome</keyword>
<organism evidence="2 4">
    <name type="scientific">Thyridium curvatum</name>
    <dbReference type="NCBI Taxonomy" id="1093900"/>
    <lineage>
        <taxon>Eukaryota</taxon>
        <taxon>Fungi</taxon>
        <taxon>Dikarya</taxon>
        <taxon>Ascomycota</taxon>
        <taxon>Pezizomycotina</taxon>
        <taxon>Sordariomycetes</taxon>
        <taxon>Sordariomycetidae</taxon>
        <taxon>Thyridiales</taxon>
        <taxon>Thyridiaceae</taxon>
        <taxon>Thyridium</taxon>
    </lineage>
</organism>
<dbReference type="InterPro" id="IPR052895">
    <property type="entry name" value="HetReg/Transcr_Mod"/>
</dbReference>
<sequence length="510" mass="58035">MTLYEYSPLRFGYIRVFRLLPAVDHGSVLWGDFTLLNLHYVTRVKANEVDDRPPSRSPANYEALSYAWGKEDKPRVLSTSSGTIAITESLFSGLTRLRKTDVERFIWADAICINQVDLEEKESQIGMMADIYSLAARVICDLGEATDDGDFEAMKVMKSARTDWAWTIEARAECRVALLQLLTRPWFGRLWVVQEFFLASRVALLLGRECFDWKSLMTALLRTTDRTNAGTVMQNWPYLSLCTQRYKHDQEFTREPLITNIQRYSYRKVGNPRDRYFALLAMSSDAFLGELAPDYRSPISVIIRRFGRHFLTASEGIKALCVAGIHGVTCDNCSQGKCDNCLPSWMPNFTRVGFRRHPLLMDDRFLACGPVSARLQIDHRGDHLRLIGAYVDRVTNVLVSDDDDLPNPVTMCREAIEFFLCTDDPDSRNMRYPYTRQPKIDAAWQTICHHGSPGTASADLTSSLDRGFRYFHRSLLASTGKKSKSVPEAQNPDDLQAQSVFFKAFSGKSR</sequence>
<dbReference type="GeneID" id="41969496"/>
<evidence type="ECO:0000313" key="2">
    <source>
        <dbReference type="EMBL" id="TPX07446.1"/>
    </source>
</evidence>
<gene>
    <name evidence="2" type="ORF">E0L32_002049</name>
    <name evidence="3" type="ORF">E0L32_002084</name>
</gene>
<dbReference type="Pfam" id="PF06985">
    <property type="entry name" value="HET"/>
    <property type="match status" value="1"/>
</dbReference>
<dbReference type="Proteomes" id="UP000319257">
    <property type="component" value="Unassembled WGS sequence"/>
</dbReference>
<name>A0A507ALS3_9PEZI</name>